<gene>
    <name evidence="2" type="ORF">SAMN05660328_102416</name>
</gene>
<dbReference type="InterPro" id="IPR039672">
    <property type="entry name" value="MFS_2"/>
</dbReference>
<evidence type="ECO:0000313" key="3">
    <source>
        <dbReference type="Proteomes" id="UP000183629"/>
    </source>
</evidence>
<feature type="transmembrane region" description="Helical" evidence="1">
    <location>
        <begin position="91"/>
        <end position="113"/>
    </location>
</feature>
<keyword evidence="1" id="KW-0472">Membrane</keyword>
<dbReference type="Proteomes" id="UP000183629">
    <property type="component" value="Unassembled WGS sequence"/>
</dbReference>
<sequence length="472" mass="51739">MINFATTHNDPDKTLNWNERLGYGSAALGFNMINGIIGTFLTVYFTNVAMLDAAIISGIIAISKLFDGISDLIVGRMVDNTHSKMGKARPWLLRMCVPFAVATVLLFFVPSNFPMALKYIYVFIMYNLVNTVCLTAIQVPFYALISLLTRNSYERGFLGNIQQIFQTLGNVFINSVFTILLTKFSSSADTYMTQQAFTLTVSLVSVLMVIAVLISVFSTKERVDDKPSGDAEKVEDKVPFGVAVKALLSNKYWVMMFFAMLAIFFVIIFYSIGGVYYAIYILGDMGQVSWMNNAISIAQFAIMFATPFFMKRFGKRPIYAAGMLCLTLGFLGFSLFENSVPMMIFFNALKGIGLGMSGGMAMGMVADSILYGQLKTGVDAVGLGNAGASAAQKIGLGLGQAIFGWVLSGAGFDASLDSKGIAQPNTVLTAIRMMYNYIPMIMCAVIFVMMLVFFNLEKDLKALKVEKVSKSD</sequence>
<dbReference type="PANTHER" id="PTHR11328">
    <property type="entry name" value="MAJOR FACILITATOR SUPERFAMILY DOMAIN-CONTAINING PROTEIN"/>
    <property type="match status" value="1"/>
</dbReference>
<accession>A0A1I7GZM4</accession>
<organism evidence="2 3">
    <name type="scientific">Streptococcus gallolyticus</name>
    <dbReference type="NCBI Taxonomy" id="315405"/>
    <lineage>
        <taxon>Bacteria</taxon>
        <taxon>Bacillati</taxon>
        <taxon>Bacillota</taxon>
        <taxon>Bacilli</taxon>
        <taxon>Lactobacillales</taxon>
        <taxon>Streptococcaceae</taxon>
        <taxon>Streptococcus</taxon>
    </lineage>
</organism>
<evidence type="ECO:0000313" key="2">
    <source>
        <dbReference type="EMBL" id="SFU53889.1"/>
    </source>
</evidence>
<reference evidence="3" key="1">
    <citation type="submission" date="2016-10" db="EMBL/GenBank/DDBJ databases">
        <authorList>
            <person name="Varghese N."/>
            <person name="Submissions S."/>
        </authorList>
    </citation>
    <scope>NUCLEOTIDE SEQUENCE [LARGE SCALE GENOMIC DNA]</scope>
    <source>
        <strain evidence="3">LMG 15572</strain>
    </source>
</reference>
<keyword evidence="1" id="KW-1133">Transmembrane helix</keyword>
<evidence type="ECO:0000256" key="1">
    <source>
        <dbReference type="SAM" id="Phobius"/>
    </source>
</evidence>
<dbReference type="Pfam" id="PF13347">
    <property type="entry name" value="MFS_2"/>
    <property type="match status" value="1"/>
</dbReference>
<dbReference type="RefSeq" id="WP_074657768.1">
    <property type="nucleotide sequence ID" value="NZ_FOLZ01000002.1"/>
</dbReference>
<dbReference type="Gene3D" id="1.20.1250.20">
    <property type="entry name" value="MFS general substrate transporter like domains"/>
    <property type="match status" value="2"/>
</dbReference>
<dbReference type="GO" id="GO:0006814">
    <property type="term" value="P:sodium ion transport"/>
    <property type="evidence" value="ECO:0007669"/>
    <property type="project" value="InterPro"/>
</dbReference>
<keyword evidence="1" id="KW-0812">Transmembrane</keyword>
<dbReference type="InterPro" id="IPR001927">
    <property type="entry name" value="Na/Gal_symport"/>
</dbReference>
<dbReference type="SUPFAM" id="SSF103473">
    <property type="entry name" value="MFS general substrate transporter"/>
    <property type="match status" value="1"/>
</dbReference>
<dbReference type="EMBL" id="FPBN01000002">
    <property type="protein sequence ID" value="SFU53889.1"/>
    <property type="molecule type" value="Genomic_DNA"/>
</dbReference>
<feature type="transmembrane region" description="Helical" evidence="1">
    <location>
        <begin position="51"/>
        <end position="70"/>
    </location>
</feature>
<feature type="transmembrane region" description="Helical" evidence="1">
    <location>
        <begin position="437"/>
        <end position="456"/>
    </location>
</feature>
<dbReference type="InterPro" id="IPR036259">
    <property type="entry name" value="MFS_trans_sf"/>
</dbReference>
<keyword evidence="3" id="KW-1185">Reference proteome</keyword>
<dbReference type="GO" id="GO:0008643">
    <property type="term" value="P:carbohydrate transport"/>
    <property type="evidence" value="ECO:0007669"/>
    <property type="project" value="InterPro"/>
</dbReference>
<feature type="transmembrane region" description="Helical" evidence="1">
    <location>
        <begin position="164"/>
        <end position="184"/>
    </location>
</feature>
<proteinExistence type="predicted"/>
<name>A0A1I7GZM4_9STRE</name>
<feature type="transmembrane region" description="Helical" evidence="1">
    <location>
        <begin position="21"/>
        <end position="45"/>
    </location>
</feature>
<feature type="transmembrane region" description="Helical" evidence="1">
    <location>
        <begin position="290"/>
        <end position="310"/>
    </location>
</feature>
<feature type="transmembrane region" description="Helical" evidence="1">
    <location>
        <begin position="119"/>
        <end position="144"/>
    </location>
</feature>
<feature type="transmembrane region" description="Helical" evidence="1">
    <location>
        <begin position="196"/>
        <end position="217"/>
    </location>
</feature>
<feature type="transmembrane region" description="Helical" evidence="1">
    <location>
        <begin position="317"/>
        <end position="336"/>
    </location>
</feature>
<dbReference type="GO" id="GO:0005886">
    <property type="term" value="C:plasma membrane"/>
    <property type="evidence" value="ECO:0007669"/>
    <property type="project" value="TreeGrafter"/>
</dbReference>
<dbReference type="AlphaFoldDB" id="A0A1I7GZM4"/>
<dbReference type="NCBIfam" id="TIGR00792">
    <property type="entry name" value="gph"/>
    <property type="match status" value="1"/>
</dbReference>
<feature type="transmembrane region" description="Helical" evidence="1">
    <location>
        <begin position="342"/>
        <end position="365"/>
    </location>
</feature>
<dbReference type="PANTHER" id="PTHR11328:SF24">
    <property type="entry name" value="MAJOR FACILITATOR SUPERFAMILY (MFS) PROFILE DOMAIN-CONTAINING PROTEIN"/>
    <property type="match status" value="1"/>
</dbReference>
<feature type="transmembrane region" description="Helical" evidence="1">
    <location>
        <begin position="252"/>
        <end position="278"/>
    </location>
</feature>
<protein>
    <submittedName>
        <fullName evidence="2">Glycoside/pentoside/hexuronide:cation symporter, GPH family</fullName>
    </submittedName>
</protein>
<dbReference type="GO" id="GO:0015293">
    <property type="term" value="F:symporter activity"/>
    <property type="evidence" value="ECO:0007669"/>
    <property type="project" value="InterPro"/>
</dbReference>